<dbReference type="PRINTS" id="PR01438">
    <property type="entry name" value="UNVRSLSTRESS"/>
</dbReference>
<sequence length="283" mass="32302">MDKRILIPTDFSKNALNAIRYALDLYKNKKCEFYFLNTFHSDVFSLDNKMMVPEPGEPSYESAKKKSTDGLKKLLTIVDLHVVNPKHQFHTISTFNSLIEAIREVIGKKDIELVIMGTKGATASKSVVFGTNTVQVMEKITECPVLAVPDDFLFGPPREIVFPTDYKTVYKRREMVHLLELAQMYKTPIRVLHIEEEEHLTFAQENNKELLEAILAGTEYSEHVLTGTKVKEGIYSFIESRGSDMIAFINKRHRFFGMLFSNPLVKEIGNDSHVPILVLNDKS</sequence>
<dbReference type="PANTHER" id="PTHR46268">
    <property type="entry name" value="STRESS RESPONSE PROTEIN NHAX"/>
    <property type="match status" value="1"/>
</dbReference>
<dbReference type="Proteomes" id="UP000184231">
    <property type="component" value="Unassembled WGS sequence"/>
</dbReference>
<accession>A0A1M6JCU7</accession>
<name>A0A1M6JCU7_9FLAO</name>
<reference evidence="3 4" key="1">
    <citation type="submission" date="2016-11" db="EMBL/GenBank/DDBJ databases">
        <authorList>
            <person name="Jaros S."/>
            <person name="Januszkiewicz K."/>
            <person name="Wedrychowicz H."/>
        </authorList>
    </citation>
    <scope>NUCLEOTIDE SEQUENCE [LARGE SCALE GENOMIC DNA]</scope>
    <source>
        <strain evidence="3 4">CGMCC 1.8863</strain>
    </source>
</reference>
<dbReference type="PANTHER" id="PTHR46268:SF6">
    <property type="entry name" value="UNIVERSAL STRESS PROTEIN UP12"/>
    <property type="match status" value="1"/>
</dbReference>
<evidence type="ECO:0000313" key="4">
    <source>
        <dbReference type="Proteomes" id="UP000184231"/>
    </source>
</evidence>
<dbReference type="SUPFAM" id="SSF52402">
    <property type="entry name" value="Adenine nucleotide alpha hydrolases-like"/>
    <property type="match status" value="2"/>
</dbReference>
<comment type="similarity">
    <text evidence="1">Belongs to the universal stress protein A family.</text>
</comment>
<protein>
    <submittedName>
        <fullName evidence="3">Nucleotide-binding universal stress protein, UspA family</fullName>
    </submittedName>
</protein>
<dbReference type="InterPro" id="IPR006015">
    <property type="entry name" value="Universal_stress_UspA"/>
</dbReference>
<dbReference type="EMBL" id="FQYX01000021">
    <property type="protein sequence ID" value="SHJ44531.1"/>
    <property type="molecule type" value="Genomic_DNA"/>
</dbReference>
<dbReference type="InterPro" id="IPR006016">
    <property type="entry name" value="UspA"/>
</dbReference>
<evidence type="ECO:0000256" key="1">
    <source>
        <dbReference type="ARBA" id="ARBA00008791"/>
    </source>
</evidence>
<evidence type="ECO:0000259" key="2">
    <source>
        <dbReference type="Pfam" id="PF00582"/>
    </source>
</evidence>
<feature type="domain" description="UspA" evidence="2">
    <location>
        <begin position="3"/>
        <end position="149"/>
    </location>
</feature>
<evidence type="ECO:0000313" key="3">
    <source>
        <dbReference type="EMBL" id="SHJ44531.1"/>
    </source>
</evidence>
<dbReference type="AlphaFoldDB" id="A0A1M6JCU7"/>
<dbReference type="OrthoDB" id="9788959at2"/>
<dbReference type="RefSeq" id="WP_072765129.1">
    <property type="nucleotide sequence ID" value="NZ_FQYX01000021.1"/>
</dbReference>
<gene>
    <name evidence="3" type="ORF">SAMN04487911_12156</name>
</gene>
<dbReference type="InterPro" id="IPR014729">
    <property type="entry name" value="Rossmann-like_a/b/a_fold"/>
</dbReference>
<dbReference type="Gene3D" id="3.40.50.620">
    <property type="entry name" value="HUPs"/>
    <property type="match status" value="2"/>
</dbReference>
<dbReference type="STRING" id="558155.SAMN04487911_12156"/>
<organism evidence="3 4">
    <name type="scientific">Arenibacter nanhaiticus</name>
    <dbReference type="NCBI Taxonomy" id="558155"/>
    <lineage>
        <taxon>Bacteria</taxon>
        <taxon>Pseudomonadati</taxon>
        <taxon>Bacteroidota</taxon>
        <taxon>Flavobacteriia</taxon>
        <taxon>Flavobacteriales</taxon>
        <taxon>Flavobacteriaceae</taxon>
        <taxon>Arenibacter</taxon>
    </lineage>
</organism>
<dbReference type="CDD" id="cd00293">
    <property type="entry name" value="USP-like"/>
    <property type="match status" value="1"/>
</dbReference>
<dbReference type="Pfam" id="PF00582">
    <property type="entry name" value="Usp"/>
    <property type="match status" value="1"/>
</dbReference>
<proteinExistence type="inferred from homology"/>
<keyword evidence="4" id="KW-1185">Reference proteome</keyword>